<evidence type="ECO:0000313" key="3">
    <source>
        <dbReference type="EMBL" id="QIN82297.1"/>
    </source>
</evidence>
<dbReference type="CDD" id="cd00077">
    <property type="entry name" value="HDc"/>
    <property type="match status" value="1"/>
</dbReference>
<dbReference type="GO" id="GO:0000166">
    <property type="term" value="F:nucleotide binding"/>
    <property type="evidence" value="ECO:0007669"/>
    <property type="project" value="UniProtKB-KW"/>
</dbReference>
<dbReference type="NCBIfam" id="TIGR00277">
    <property type="entry name" value="HDIG"/>
    <property type="match status" value="1"/>
</dbReference>
<dbReference type="InterPro" id="IPR003607">
    <property type="entry name" value="HD/PDEase_dom"/>
</dbReference>
<keyword evidence="1" id="KW-0547">Nucleotide-binding</keyword>
<dbReference type="EMBL" id="CP045119">
    <property type="protein sequence ID" value="QIN82297.1"/>
    <property type="molecule type" value="Genomic_DNA"/>
</dbReference>
<dbReference type="SUPFAM" id="SSF109604">
    <property type="entry name" value="HD-domain/PDEase-like"/>
    <property type="match status" value="1"/>
</dbReference>
<protein>
    <submittedName>
        <fullName evidence="3">HD domain-containing protein</fullName>
    </submittedName>
</protein>
<dbReference type="RefSeq" id="WP_166174500.1">
    <property type="nucleotide sequence ID" value="NZ_CP045119.1"/>
</dbReference>
<feature type="domain" description="HD" evidence="2">
    <location>
        <begin position="43"/>
        <end position="175"/>
    </location>
</feature>
<accession>A0A6G8Q7J9</accession>
<evidence type="ECO:0000313" key="4">
    <source>
        <dbReference type="Proteomes" id="UP000501452"/>
    </source>
</evidence>
<dbReference type="PANTHER" id="PTHR47545:SF2">
    <property type="entry name" value="CC-ADDING TRNA NUCLEOTIDYLTRANSFERASE"/>
    <property type="match status" value="1"/>
</dbReference>
<evidence type="ECO:0000259" key="2">
    <source>
        <dbReference type="PROSITE" id="PS51831"/>
    </source>
</evidence>
<dbReference type="PROSITE" id="PS51831">
    <property type="entry name" value="HD"/>
    <property type="match status" value="1"/>
</dbReference>
<dbReference type="AlphaFoldDB" id="A0A6G8Q7J9"/>
<dbReference type="Pfam" id="PF01966">
    <property type="entry name" value="HD"/>
    <property type="match status" value="1"/>
</dbReference>
<keyword evidence="4" id="KW-1185">Reference proteome</keyword>
<name>A0A6G8Q7J9_9ACTN</name>
<evidence type="ECO:0000256" key="1">
    <source>
        <dbReference type="ARBA" id="ARBA00022741"/>
    </source>
</evidence>
<dbReference type="InterPro" id="IPR050124">
    <property type="entry name" value="tRNA_CCA-adding_enzyme"/>
</dbReference>
<dbReference type="InterPro" id="IPR006674">
    <property type="entry name" value="HD_domain"/>
</dbReference>
<dbReference type="Proteomes" id="UP000501452">
    <property type="component" value="Chromosome"/>
</dbReference>
<gene>
    <name evidence="3" type="ORF">GBA63_06250</name>
</gene>
<sequence>MRTREALFDALEPPVDPDELLDRVPELSLARGLEGSPYHHLDTLDHVLEVIRRVEQELEENRLGALVPEDGLDGLRLAALLHDVAKPVTRGELEGRVLFVAHDSLGAALVRRICRRLDLPARETDLAATLTALHLKIGFMQNGRTDTPPDRLARAAGIFGEELAVLSLADRLAAQGPRLKPEHIDRHVTLCADFLEASRDLGPYPEPDYQALATNIPTGADAGYAASQARLFAARGLDPASAIRAALSHVASLL</sequence>
<dbReference type="SMART" id="SM00471">
    <property type="entry name" value="HDc"/>
    <property type="match status" value="1"/>
</dbReference>
<dbReference type="PANTHER" id="PTHR47545">
    <property type="entry name" value="MULTIFUNCTIONAL CCA PROTEIN"/>
    <property type="match status" value="1"/>
</dbReference>
<dbReference type="Gene3D" id="1.10.3090.10">
    <property type="entry name" value="cca-adding enzyme, domain 2"/>
    <property type="match status" value="1"/>
</dbReference>
<proteinExistence type="predicted"/>
<dbReference type="KEGG" id="rub:GBA63_06250"/>
<reference evidence="3 4" key="1">
    <citation type="submission" date="2019-10" db="EMBL/GenBank/DDBJ databases">
        <title>Rubrobacter sp nov SCSIO 52090 isolated from a deep-sea sediment in the South China Sea.</title>
        <authorList>
            <person name="Chen R.W."/>
        </authorList>
    </citation>
    <scope>NUCLEOTIDE SEQUENCE [LARGE SCALE GENOMIC DNA]</scope>
    <source>
        <strain evidence="3 4">SCSIO 52909</strain>
    </source>
</reference>
<dbReference type="InterPro" id="IPR006675">
    <property type="entry name" value="HDIG_dom"/>
</dbReference>
<organism evidence="3 4">
    <name type="scientific">Rubrobacter tropicus</name>
    <dbReference type="NCBI Taxonomy" id="2653851"/>
    <lineage>
        <taxon>Bacteria</taxon>
        <taxon>Bacillati</taxon>
        <taxon>Actinomycetota</taxon>
        <taxon>Rubrobacteria</taxon>
        <taxon>Rubrobacterales</taxon>
        <taxon>Rubrobacteraceae</taxon>
        <taxon>Rubrobacter</taxon>
    </lineage>
</organism>